<feature type="region of interest" description="Disordered" evidence="1">
    <location>
        <begin position="195"/>
        <end position="238"/>
    </location>
</feature>
<proteinExistence type="predicted"/>
<dbReference type="RefSeq" id="WP_182541911.1">
    <property type="nucleotide sequence ID" value="NZ_JACGXA010000003.1"/>
</dbReference>
<protein>
    <recommendedName>
        <fullName evidence="2">Peptidase C39-like domain-containing protein</fullName>
    </recommendedName>
</protein>
<evidence type="ECO:0000259" key="2">
    <source>
        <dbReference type="Pfam" id="PF13529"/>
    </source>
</evidence>
<feature type="domain" description="Peptidase C39-like" evidence="2">
    <location>
        <begin position="249"/>
        <end position="372"/>
    </location>
</feature>
<gene>
    <name evidence="3" type="ORF">FB382_004247</name>
</gene>
<sequence length="421" mass="45951">MPRPRTIAIGAFAVLLAATPFIPRGGGDEGALRPSGKQQYAALPGEATGYGPLTADLRAEVDRVVAQGRTLGRITGKTTTDALVRGLVRCADFQGQTYCLHSGWTESSPATVQARMAVAARTIAARPAGGSTTGDLDVLATLDRAAALSPSARAVAERQELTQAARSVAKVWLLRHEIEGVPLPAGFLAQHPEARADAPVAAKGASSSPSPSKSPSPTASPSPSKPQPKTQKDYPARRVILDTKQTAEQTRTYWCGPTSMQMITWGWKGVDKGQAYWADQLNTTSGGTAISDMVRVVNNSTGWDRKDHAGPYVVLDIGDWTFNQWMLLTMRHIVDYHAPLVLHPILLKKYYPYLDDDASGHFQVGRGYDKKGDKPTLISYFEPWNQQRFDPSEPYINRVQWRTAYKSYRANKAHFQHNIGV</sequence>
<organism evidence="3 4">
    <name type="scientific">Nocardioides ginsengisegetis</name>
    <dbReference type="NCBI Taxonomy" id="661491"/>
    <lineage>
        <taxon>Bacteria</taxon>
        <taxon>Bacillati</taxon>
        <taxon>Actinomycetota</taxon>
        <taxon>Actinomycetes</taxon>
        <taxon>Propionibacteriales</taxon>
        <taxon>Nocardioidaceae</taxon>
        <taxon>Nocardioides</taxon>
    </lineage>
</organism>
<accession>A0A7W3PBW7</accession>
<evidence type="ECO:0000313" key="4">
    <source>
        <dbReference type="Proteomes" id="UP000580910"/>
    </source>
</evidence>
<dbReference type="EMBL" id="JACGXA010000003">
    <property type="protein sequence ID" value="MBA8805902.1"/>
    <property type="molecule type" value="Genomic_DNA"/>
</dbReference>
<dbReference type="Pfam" id="PF13529">
    <property type="entry name" value="Peptidase_C39_2"/>
    <property type="match status" value="1"/>
</dbReference>
<dbReference type="AlphaFoldDB" id="A0A7W3PBW7"/>
<evidence type="ECO:0000256" key="1">
    <source>
        <dbReference type="SAM" id="MobiDB-lite"/>
    </source>
</evidence>
<keyword evidence="4" id="KW-1185">Reference proteome</keyword>
<comment type="caution">
    <text evidence="3">The sequence shown here is derived from an EMBL/GenBank/DDBJ whole genome shotgun (WGS) entry which is preliminary data.</text>
</comment>
<name>A0A7W3PBW7_9ACTN</name>
<dbReference type="Proteomes" id="UP000580910">
    <property type="component" value="Unassembled WGS sequence"/>
</dbReference>
<reference evidence="3 4" key="1">
    <citation type="submission" date="2020-07" db="EMBL/GenBank/DDBJ databases">
        <title>Sequencing the genomes of 1000 actinobacteria strains.</title>
        <authorList>
            <person name="Klenk H.-P."/>
        </authorList>
    </citation>
    <scope>NUCLEOTIDE SEQUENCE [LARGE SCALE GENOMIC DNA]</scope>
    <source>
        <strain evidence="3 4">DSM 21349</strain>
    </source>
</reference>
<evidence type="ECO:0000313" key="3">
    <source>
        <dbReference type="EMBL" id="MBA8805902.1"/>
    </source>
</evidence>
<dbReference type="Gene3D" id="3.90.70.10">
    <property type="entry name" value="Cysteine proteinases"/>
    <property type="match status" value="1"/>
</dbReference>
<dbReference type="InterPro" id="IPR039564">
    <property type="entry name" value="Peptidase_C39-like"/>
</dbReference>
<feature type="compositionally biased region" description="Pro residues" evidence="1">
    <location>
        <begin position="212"/>
        <end position="226"/>
    </location>
</feature>